<keyword evidence="4" id="KW-1185">Reference proteome</keyword>
<dbReference type="AlphaFoldDB" id="A9VCF8"/>
<dbReference type="OMA" id="CVLYACE"/>
<accession>A9VCF8</accession>
<dbReference type="InParanoid" id="A9VCF8"/>
<dbReference type="SUPFAM" id="SSF51735">
    <property type="entry name" value="NAD(P)-binding Rossmann-fold domains"/>
    <property type="match status" value="1"/>
</dbReference>
<evidence type="ECO:0000259" key="2">
    <source>
        <dbReference type="Pfam" id="PF00107"/>
    </source>
</evidence>
<reference evidence="3 4" key="1">
    <citation type="journal article" date="2008" name="Nature">
        <title>The genome of the choanoflagellate Monosiga brevicollis and the origin of metazoans.</title>
        <authorList>
            <consortium name="JGI Sequencing"/>
            <person name="King N."/>
            <person name="Westbrook M.J."/>
            <person name="Young S.L."/>
            <person name="Kuo A."/>
            <person name="Abedin M."/>
            <person name="Chapman J."/>
            <person name="Fairclough S."/>
            <person name="Hellsten U."/>
            <person name="Isogai Y."/>
            <person name="Letunic I."/>
            <person name="Marr M."/>
            <person name="Pincus D."/>
            <person name="Putnam N."/>
            <person name="Rokas A."/>
            <person name="Wright K.J."/>
            <person name="Zuzow R."/>
            <person name="Dirks W."/>
            <person name="Good M."/>
            <person name="Goodstein D."/>
            <person name="Lemons D."/>
            <person name="Li W."/>
            <person name="Lyons J.B."/>
            <person name="Morris A."/>
            <person name="Nichols S."/>
            <person name="Richter D.J."/>
            <person name="Salamov A."/>
            <person name="Bork P."/>
            <person name="Lim W.A."/>
            <person name="Manning G."/>
            <person name="Miller W.T."/>
            <person name="McGinnis W."/>
            <person name="Shapiro H."/>
            <person name="Tjian R."/>
            <person name="Grigoriev I.V."/>
            <person name="Rokhsar D."/>
        </authorList>
    </citation>
    <scope>NUCLEOTIDE SEQUENCE [LARGE SCALE GENOMIC DNA]</scope>
    <source>
        <strain evidence="4">MX1 / ATCC 50154</strain>
    </source>
</reference>
<dbReference type="InterPro" id="IPR036291">
    <property type="entry name" value="NAD(P)-bd_dom_sf"/>
</dbReference>
<dbReference type="STRING" id="81824.A9VCF8"/>
<dbReference type="InterPro" id="IPR013149">
    <property type="entry name" value="ADH-like_C"/>
</dbReference>
<dbReference type="GO" id="GO:0016491">
    <property type="term" value="F:oxidoreductase activity"/>
    <property type="evidence" value="ECO:0000318"/>
    <property type="project" value="GO_Central"/>
</dbReference>
<dbReference type="EMBL" id="CH991581">
    <property type="protein sequence ID" value="EDQ84741.1"/>
    <property type="molecule type" value="Genomic_DNA"/>
</dbReference>
<feature type="domain" description="Alcohol dehydrogenase-like C-terminal" evidence="2">
    <location>
        <begin position="199"/>
        <end position="332"/>
    </location>
</feature>
<dbReference type="Gene3D" id="3.40.50.720">
    <property type="entry name" value="NAD(P)-binding Rossmann-like Domain"/>
    <property type="match status" value="1"/>
</dbReference>
<dbReference type="KEGG" id="mbr:MONBRDRAFT_29895"/>
<keyword evidence="1" id="KW-0560">Oxidoreductase</keyword>
<evidence type="ECO:0000313" key="4">
    <source>
        <dbReference type="Proteomes" id="UP000001357"/>
    </source>
</evidence>
<organism evidence="3 4">
    <name type="scientific">Monosiga brevicollis</name>
    <name type="common">Choanoflagellate</name>
    <dbReference type="NCBI Taxonomy" id="81824"/>
    <lineage>
        <taxon>Eukaryota</taxon>
        <taxon>Choanoflagellata</taxon>
        <taxon>Craspedida</taxon>
        <taxon>Salpingoecidae</taxon>
        <taxon>Monosiga</taxon>
    </lineage>
</organism>
<protein>
    <recommendedName>
        <fullName evidence="2">Alcohol dehydrogenase-like C-terminal domain-containing protein</fullName>
    </recommendedName>
</protein>
<name>A9VCF8_MONBE</name>
<gene>
    <name evidence="3" type="ORF">MONBRDRAFT_29895</name>
</gene>
<sequence>MAASPQEDDGKTCWAGFYREPGHMVMEQTPRPTLEGCMPGTVLLEALYTTICGSDMLYINQPREIDHCAGASIHEAIARIVDLVPTDEPELDNPFGLTTDQIVLALPSNYLHSGIFRDVPPERAQALREGVKCTGGMSQYFIGHASHCYPIPSKDKWGPGVELHHLTAAQPLGTILWMGRQLPNLLHKTVLVLGQGQNGQLATHLMASMGARRIIAADVLPERLAISTHMGATDIVQIDPEDSAKAVAEVQRLTSGAGADVVLEMVGHQDSTINLCIEMVAPSGLIMAFGVPGNSLYGSFAFATLFRKNAKLQGSVFPCAHEDFPFAVELLAQGRIKAGPIFNTDPFSLEHAPDAFSKSLYAKHTVMKVIIEMQRDMPAAIAAGHFGVGSV</sequence>
<proteinExistence type="predicted"/>
<evidence type="ECO:0000256" key="1">
    <source>
        <dbReference type="ARBA" id="ARBA00023002"/>
    </source>
</evidence>
<dbReference type="PANTHER" id="PTHR43189">
    <property type="entry name" value="ZINC-TYPE ALCOHOL DEHYDROGENASE-LIKE PROTEIN C1198.01-RELATED"/>
    <property type="match status" value="1"/>
</dbReference>
<evidence type="ECO:0000313" key="3">
    <source>
        <dbReference type="EMBL" id="EDQ84741.1"/>
    </source>
</evidence>
<dbReference type="CDD" id="cd08269">
    <property type="entry name" value="Zn_ADH9"/>
    <property type="match status" value="1"/>
</dbReference>
<dbReference type="InterPro" id="IPR011032">
    <property type="entry name" value="GroES-like_sf"/>
</dbReference>
<dbReference type="Gene3D" id="3.90.180.10">
    <property type="entry name" value="Medium-chain alcohol dehydrogenases, catalytic domain"/>
    <property type="match status" value="1"/>
</dbReference>
<dbReference type="SUPFAM" id="SSF50129">
    <property type="entry name" value="GroES-like"/>
    <property type="match status" value="1"/>
</dbReference>
<dbReference type="PANTHER" id="PTHR43189:SF1">
    <property type="entry name" value="ZINC-TYPE ALCOHOL DEHYDROGENASE-LIKE PROTEIN C1198.01"/>
    <property type="match status" value="1"/>
</dbReference>
<dbReference type="Proteomes" id="UP000001357">
    <property type="component" value="Unassembled WGS sequence"/>
</dbReference>
<dbReference type="eggNOG" id="KOG0024">
    <property type="taxonomic scope" value="Eukaryota"/>
</dbReference>
<dbReference type="Pfam" id="PF00107">
    <property type="entry name" value="ADH_zinc_N"/>
    <property type="match status" value="1"/>
</dbReference>
<dbReference type="GeneID" id="5895694"/>
<dbReference type="RefSeq" id="XP_001750391.1">
    <property type="nucleotide sequence ID" value="XM_001750339.1"/>
</dbReference>